<dbReference type="PANTHER" id="PTHR35559:SF1">
    <property type="entry name" value="CHITIN-BINDING TYPE-4 DOMAIN-CONTAINING PROTEIN"/>
    <property type="match status" value="1"/>
</dbReference>
<organism evidence="4 5">
    <name type="scientific">Coemansia brasiliensis</name>
    <dbReference type="NCBI Taxonomy" id="2650707"/>
    <lineage>
        <taxon>Eukaryota</taxon>
        <taxon>Fungi</taxon>
        <taxon>Fungi incertae sedis</taxon>
        <taxon>Zoopagomycota</taxon>
        <taxon>Kickxellomycotina</taxon>
        <taxon>Kickxellomycetes</taxon>
        <taxon>Kickxellales</taxon>
        <taxon>Kickxellaceae</taxon>
        <taxon>Coemansia</taxon>
    </lineage>
</organism>
<keyword evidence="5" id="KW-1185">Reference proteome</keyword>
<name>A0A9W8IAT1_9FUNG</name>
<feature type="compositionally biased region" description="Low complexity" evidence="1">
    <location>
        <begin position="250"/>
        <end position="276"/>
    </location>
</feature>
<comment type="caution">
    <text evidence="4">The sequence shown here is derived from an EMBL/GenBank/DDBJ whole genome shotgun (WGS) entry which is preliminary data.</text>
</comment>
<gene>
    <name evidence="4" type="ORF">IWW36_000698</name>
</gene>
<dbReference type="PANTHER" id="PTHR35559">
    <property type="entry name" value="CHITIN-BINDING TYPE-4 DOMAIN-CONTAINING PROTEIN"/>
    <property type="match status" value="1"/>
</dbReference>
<feature type="domain" description="DUF7492" evidence="3">
    <location>
        <begin position="147"/>
        <end position="209"/>
    </location>
</feature>
<reference evidence="4" key="1">
    <citation type="submission" date="2022-07" db="EMBL/GenBank/DDBJ databases">
        <title>Phylogenomic reconstructions and comparative analyses of Kickxellomycotina fungi.</title>
        <authorList>
            <person name="Reynolds N.K."/>
            <person name="Stajich J.E."/>
            <person name="Barry K."/>
            <person name="Grigoriev I.V."/>
            <person name="Crous P."/>
            <person name="Smith M.E."/>
        </authorList>
    </citation>
    <scope>NUCLEOTIDE SEQUENCE</scope>
    <source>
        <strain evidence="4">NRRL 1566</strain>
    </source>
</reference>
<accession>A0A9W8IAT1</accession>
<evidence type="ECO:0000256" key="2">
    <source>
        <dbReference type="SAM" id="SignalP"/>
    </source>
</evidence>
<dbReference type="AlphaFoldDB" id="A0A9W8IAT1"/>
<proteinExistence type="predicted"/>
<evidence type="ECO:0000313" key="4">
    <source>
        <dbReference type="EMBL" id="KAJ2851925.1"/>
    </source>
</evidence>
<protein>
    <recommendedName>
        <fullName evidence="3">DUF7492 domain-containing protein</fullName>
    </recommendedName>
</protein>
<dbReference type="InterPro" id="IPR055915">
    <property type="entry name" value="DUF7492"/>
</dbReference>
<evidence type="ECO:0000259" key="3">
    <source>
        <dbReference type="Pfam" id="PF24320"/>
    </source>
</evidence>
<keyword evidence="2" id="KW-0732">Signal</keyword>
<feature type="domain" description="DUF7492" evidence="3">
    <location>
        <begin position="22"/>
        <end position="110"/>
    </location>
</feature>
<dbReference type="EMBL" id="JANBUW010000007">
    <property type="protein sequence ID" value="KAJ2851925.1"/>
    <property type="molecule type" value="Genomic_DNA"/>
</dbReference>
<sequence>MLHNFVKTTVAALAMGSASTVLAHSWVDSTKYDPVNQVSLGYPRGYPGRSNPDINTEYTYLFSGSPKSQPMCNPKQQANMNYSPLFPMATVQPGETVYTTWEQNGHLNNANPTKIDILYYPDPNKQFADVSERNTAMVAGTMDFATNATCYSPGNPNSVCFGSWTVPKDLKPGNVYHFVWFWYFNQNPAGEWYSTCFDLDVQESSHVVEVKPMAELLAMADPDLNYALGMTDSIKKELAEVTNLGEGAQPDESSYSSEAPAESSEPPAMSSSDAAEQPISSVPAPLPAPTPAKCRPRPH</sequence>
<feature type="chain" id="PRO_5040829984" description="DUF7492 domain-containing protein" evidence="2">
    <location>
        <begin position="24"/>
        <end position="299"/>
    </location>
</feature>
<evidence type="ECO:0000256" key="1">
    <source>
        <dbReference type="SAM" id="MobiDB-lite"/>
    </source>
</evidence>
<feature type="region of interest" description="Disordered" evidence="1">
    <location>
        <begin position="245"/>
        <end position="299"/>
    </location>
</feature>
<evidence type="ECO:0000313" key="5">
    <source>
        <dbReference type="Proteomes" id="UP001139887"/>
    </source>
</evidence>
<dbReference type="Proteomes" id="UP001139887">
    <property type="component" value="Unassembled WGS sequence"/>
</dbReference>
<dbReference type="Pfam" id="PF24320">
    <property type="entry name" value="DUF7492"/>
    <property type="match status" value="2"/>
</dbReference>
<feature type="signal peptide" evidence="2">
    <location>
        <begin position="1"/>
        <end position="23"/>
    </location>
</feature>
<dbReference type="OrthoDB" id="64281at2759"/>